<evidence type="ECO:0000256" key="11">
    <source>
        <dbReference type="ARBA" id="ARBA00042864"/>
    </source>
</evidence>
<reference evidence="15 16" key="1">
    <citation type="submission" date="2017-04" db="EMBL/GenBank/DDBJ databases">
        <authorList>
            <person name="Afonso C.L."/>
            <person name="Miller P.J."/>
            <person name="Scott M.A."/>
            <person name="Spackman E."/>
            <person name="Goraichik I."/>
            <person name="Dimitrov K.M."/>
            <person name="Suarez D.L."/>
            <person name="Swayne D.E."/>
        </authorList>
    </citation>
    <scope>NUCLEOTIDE SEQUENCE [LARGE SCALE GENOMIC DNA]</scope>
    <source>
        <strain evidence="15 16">USBA 355</strain>
    </source>
</reference>
<dbReference type="InterPro" id="IPR011761">
    <property type="entry name" value="ATP-grasp"/>
</dbReference>
<dbReference type="Gene3D" id="3.30.1490.20">
    <property type="entry name" value="ATP-grasp fold, A domain"/>
    <property type="match status" value="1"/>
</dbReference>
<dbReference type="STRING" id="560819.SAMN05428998_12412"/>
<evidence type="ECO:0000256" key="2">
    <source>
        <dbReference type="ARBA" id="ARBA00001946"/>
    </source>
</evidence>
<sequence>MRILVVGGGGREHALCWAIAASPLCEKLWCAPGNAGIAEEAECLPIAAEDIDGLVEFAVEQQLDLVVVGPEGPLVLGLVDRLESAGIKAFGPSAAAARLEGSKGFMKDLCARHGIPTARYGRFSDPQAAKRMARELGAPVVVKADGLAAGKGVTVAGTLDEAERAIEEALVGGRFGAAGHEVVVEEFLAGEEVSFFALCDGERALPLASAQDHKRAFDNDEGPNTGGMGAYSPAPVLTPALQARVMAEIVEPTVAAMKAEGAPFKGVLFAGLMIAADGTPRLLEHNVRFGDPECQALMLRLKSDLLPALIAAADGQLASFDLRWYDEAALVVVLAAKGYPGRYEKGTEIRGLERAAQVEEVTIFHAGTSWSESGALTATGGRVLGVGALGATLAQARDRAYQAVERIDWPEGFCRRDIGGRAPR</sequence>
<dbReference type="InterPro" id="IPR011054">
    <property type="entry name" value="Rudment_hybrid_motif"/>
</dbReference>
<dbReference type="InterPro" id="IPR020561">
    <property type="entry name" value="PRibGlycinamid_synth_ATP-grasp"/>
</dbReference>
<dbReference type="PANTHER" id="PTHR43472">
    <property type="entry name" value="PHOSPHORIBOSYLAMINE--GLYCINE LIGASE"/>
    <property type="match status" value="1"/>
</dbReference>
<dbReference type="InterPro" id="IPR020560">
    <property type="entry name" value="PRibGlycinamide_synth_C-dom"/>
</dbReference>
<evidence type="ECO:0000313" key="16">
    <source>
        <dbReference type="Proteomes" id="UP000192917"/>
    </source>
</evidence>
<keyword evidence="5 12" id="KW-0436">Ligase</keyword>
<dbReference type="PROSITE" id="PS50975">
    <property type="entry name" value="ATP_GRASP"/>
    <property type="match status" value="1"/>
</dbReference>
<evidence type="ECO:0000256" key="6">
    <source>
        <dbReference type="ARBA" id="ARBA00022741"/>
    </source>
</evidence>
<dbReference type="Pfam" id="PF02843">
    <property type="entry name" value="GARS_C"/>
    <property type="match status" value="1"/>
</dbReference>
<dbReference type="HAMAP" id="MF_00138">
    <property type="entry name" value="GARS"/>
    <property type="match status" value="1"/>
</dbReference>
<dbReference type="Gene3D" id="3.90.600.10">
    <property type="entry name" value="Phosphoribosylglycinamide synthetase, C-terminal domain"/>
    <property type="match status" value="1"/>
</dbReference>
<dbReference type="PANTHER" id="PTHR43472:SF1">
    <property type="entry name" value="PHOSPHORIBOSYLAMINE--GLYCINE LIGASE, CHLOROPLASTIC"/>
    <property type="match status" value="1"/>
</dbReference>
<evidence type="ECO:0000259" key="14">
    <source>
        <dbReference type="PROSITE" id="PS50975"/>
    </source>
</evidence>
<dbReference type="GO" id="GO:0006189">
    <property type="term" value="P:'de novo' IMP biosynthetic process"/>
    <property type="evidence" value="ECO:0007669"/>
    <property type="project" value="UniProtKB-UniRule"/>
</dbReference>
<evidence type="ECO:0000256" key="4">
    <source>
        <dbReference type="ARBA" id="ARBA00013255"/>
    </source>
</evidence>
<dbReference type="SMART" id="SM01210">
    <property type="entry name" value="GARS_C"/>
    <property type="match status" value="1"/>
</dbReference>
<dbReference type="UniPathway" id="UPA00074">
    <property type="reaction ID" value="UER00125"/>
</dbReference>
<evidence type="ECO:0000256" key="13">
    <source>
        <dbReference type="PROSITE-ProRule" id="PRU00409"/>
    </source>
</evidence>
<dbReference type="InterPro" id="IPR037123">
    <property type="entry name" value="PRibGlycinamide_synth_C_sf"/>
</dbReference>
<evidence type="ECO:0000256" key="9">
    <source>
        <dbReference type="ARBA" id="ARBA00038345"/>
    </source>
</evidence>
<evidence type="ECO:0000256" key="1">
    <source>
        <dbReference type="ARBA" id="ARBA00001936"/>
    </source>
</evidence>
<dbReference type="Gene3D" id="3.40.50.20">
    <property type="match status" value="1"/>
</dbReference>
<comment type="similarity">
    <text evidence="9 12">Belongs to the GARS family.</text>
</comment>
<dbReference type="InterPro" id="IPR013815">
    <property type="entry name" value="ATP_grasp_subdomain_1"/>
</dbReference>
<dbReference type="SUPFAM" id="SSF52440">
    <property type="entry name" value="PreATP-grasp domain"/>
    <property type="match status" value="1"/>
</dbReference>
<keyword evidence="7 12" id="KW-0658">Purine biosynthesis</keyword>
<dbReference type="InterPro" id="IPR020559">
    <property type="entry name" value="PRibGlycinamide_synth_CS"/>
</dbReference>
<protein>
    <recommendedName>
        <fullName evidence="4 12">Phosphoribosylamine--glycine ligase</fullName>
        <ecNumber evidence="4 12">6.3.4.13</ecNumber>
    </recommendedName>
    <alternativeName>
        <fullName evidence="12">GARS</fullName>
    </alternativeName>
    <alternativeName>
        <fullName evidence="10 12">Glycinamide ribonucleotide synthetase</fullName>
    </alternativeName>
    <alternativeName>
        <fullName evidence="11 12">Phosphoribosylglycinamide synthetase</fullName>
    </alternativeName>
</protein>
<evidence type="ECO:0000256" key="12">
    <source>
        <dbReference type="HAMAP-Rule" id="MF_00138"/>
    </source>
</evidence>
<dbReference type="GO" id="GO:0046872">
    <property type="term" value="F:metal ion binding"/>
    <property type="evidence" value="ECO:0007669"/>
    <property type="project" value="InterPro"/>
</dbReference>
<proteinExistence type="inferred from homology"/>
<dbReference type="InterPro" id="IPR020562">
    <property type="entry name" value="PRibGlycinamide_synth_N"/>
</dbReference>
<gene>
    <name evidence="12" type="primary">purD</name>
    <name evidence="15" type="ORF">SAMN05428998_12412</name>
</gene>
<dbReference type="SUPFAM" id="SSF51246">
    <property type="entry name" value="Rudiment single hybrid motif"/>
    <property type="match status" value="1"/>
</dbReference>
<dbReference type="GO" id="GO:0009113">
    <property type="term" value="P:purine nucleobase biosynthetic process"/>
    <property type="evidence" value="ECO:0007669"/>
    <property type="project" value="InterPro"/>
</dbReference>
<dbReference type="Pfam" id="PF02844">
    <property type="entry name" value="GARS_N"/>
    <property type="match status" value="1"/>
</dbReference>
<feature type="domain" description="ATP-grasp" evidence="14">
    <location>
        <begin position="107"/>
        <end position="314"/>
    </location>
</feature>
<evidence type="ECO:0000256" key="5">
    <source>
        <dbReference type="ARBA" id="ARBA00022598"/>
    </source>
</evidence>
<dbReference type="PROSITE" id="PS00184">
    <property type="entry name" value="GARS"/>
    <property type="match status" value="1"/>
</dbReference>
<dbReference type="RefSeq" id="WP_085125069.1">
    <property type="nucleotide sequence ID" value="NZ_FWZX01000024.1"/>
</dbReference>
<dbReference type="AlphaFoldDB" id="A0A1Y6CFL3"/>
<accession>A0A1Y6CFL3</accession>
<dbReference type="GO" id="GO:0005524">
    <property type="term" value="F:ATP binding"/>
    <property type="evidence" value="ECO:0007669"/>
    <property type="project" value="UniProtKB-UniRule"/>
</dbReference>
<comment type="catalytic activity">
    <reaction evidence="12">
        <text>5-phospho-beta-D-ribosylamine + glycine + ATP = N(1)-(5-phospho-beta-D-ribosyl)glycinamide + ADP + phosphate + H(+)</text>
        <dbReference type="Rhea" id="RHEA:17453"/>
        <dbReference type="ChEBI" id="CHEBI:15378"/>
        <dbReference type="ChEBI" id="CHEBI:30616"/>
        <dbReference type="ChEBI" id="CHEBI:43474"/>
        <dbReference type="ChEBI" id="CHEBI:57305"/>
        <dbReference type="ChEBI" id="CHEBI:58681"/>
        <dbReference type="ChEBI" id="CHEBI:143788"/>
        <dbReference type="ChEBI" id="CHEBI:456216"/>
        <dbReference type="EC" id="6.3.4.13"/>
    </reaction>
</comment>
<comment type="pathway">
    <text evidence="3 12">Purine metabolism; IMP biosynthesis via de novo pathway; N(1)-(5-phospho-D-ribosyl)glycinamide from 5-phospho-alpha-D-ribose 1-diphosphate: step 2/2.</text>
</comment>
<evidence type="ECO:0000313" key="15">
    <source>
        <dbReference type="EMBL" id="SMF62405.1"/>
    </source>
</evidence>
<evidence type="ECO:0000256" key="8">
    <source>
        <dbReference type="ARBA" id="ARBA00022840"/>
    </source>
</evidence>
<dbReference type="Proteomes" id="UP000192917">
    <property type="component" value="Unassembled WGS sequence"/>
</dbReference>
<name>A0A1Y6CFL3_9PROT</name>
<dbReference type="InterPro" id="IPR016185">
    <property type="entry name" value="PreATP-grasp_dom_sf"/>
</dbReference>
<keyword evidence="6 13" id="KW-0547">Nucleotide-binding</keyword>
<dbReference type="NCBIfam" id="TIGR00877">
    <property type="entry name" value="purD"/>
    <property type="match status" value="1"/>
</dbReference>
<organism evidence="15 16">
    <name type="scientific">Tistlia consotensis USBA 355</name>
    <dbReference type="NCBI Taxonomy" id="560819"/>
    <lineage>
        <taxon>Bacteria</taxon>
        <taxon>Pseudomonadati</taxon>
        <taxon>Pseudomonadota</taxon>
        <taxon>Alphaproteobacteria</taxon>
        <taxon>Rhodospirillales</taxon>
        <taxon>Rhodovibrionaceae</taxon>
        <taxon>Tistlia</taxon>
    </lineage>
</organism>
<evidence type="ECO:0000256" key="7">
    <source>
        <dbReference type="ARBA" id="ARBA00022755"/>
    </source>
</evidence>
<keyword evidence="16" id="KW-1185">Reference proteome</keyword>
<dbReference type="Gene3D" id="3.30.470.20">
    <property type="entry name" value="ATP-grasp fold, B domain"/>
    <property type="match status" value="1"/>
</dbReference>
<dbReference type="SUPFAM" id="SSF56059">
    <property type="entry name" value="Glutathione synthetase ATP-binding domain-like"/>
    <property type="match status" value="1"/>
</dbReference>
<dbReference type="GO" id="GO:0004637">
    <property type="term" value="F:phosphoribosylamine-glycine ligase activity"/>
    <property type="evidence" value="ECO:0007669"/>
    <property type="project" value="UniProtKB-UniRule"/>
</dbReference>
<dbReference type="EMBL" id="FWZX01000024">
    <property type="protein sequence ID" value="SMF62405.1"/>
    <property type="molecule type" value="Genomic_DNA"/>
</dbReference>
<dbReference type="SMART" id="SM01209">
    <property type="entry name" value="GARS_A"/>
    <property type="match status" value="1"/>
</dbReference>
<dbReference type="InterPro" id="IPR000115">
    <property type="entry name" value="PRibGlycinamide_synth"/>
</dbReference>
<comment type="cofactor">
    <cofactor evidence="1">
        <name>Mn(2+)</name>
        <dbReference type="ChEBI" id="CHEBI:29035"/>
    </cofactor>
</comment>
<keyword evidence="8 13" id="KW-0067">ATP-binding</keyword>
<dbReference type="EC" id="6.3.4.13" evidence="4 12"/>
<evidence type="ECO:0000256" key="10">
    <source>
        <dbReference type="ARBA" id="ARBA00042242"/>
    </source>
</evidence>
<comment type="cofactor">
    <cofactor evidence="2">
        <name>Mg(2+)</name>
        <dbReference type="ChEBI" id="CHEBI:18420"/>
    </cofactor>
</comment>
<dbReference type="FunFam" id="3.90.600.10:FF:000001">
    <property type="entry name" value="Trifunctional purine biosynthetic protein adenosine-3"/>
    <property type="match status" value="1"/>
</dbReference>
<evidence type="ECO:0000256" key="3">
    <source>
        <dbReference type="ARBA" id="ARBA00005174"/>
    </source>
</evidence>
<dbReference type="Pfam" id="PF01071">
    <property type="entry name" value="GARS_A"/>
    <property type="match status" value="1"/>
</dbReference>